<dbReference type="GeneID" id="19948138"/>
<protein>
    <submittedName>
        <fullName evidence="1">Uncharacterized protein</fullName>
    </submittedName>
</protein>
<accession>T0QKD2</accession>
<dbReference type="VEuPathDB" id="FungiDB:SDRG_07411"/>
<dbReference type="InParanoid" id="T0QKD2"/>
<proteinExistence type="predicted"/>
<keyword evidence="2" id="KW-1185">Reference proteome</keyword>
<organism evidence="1 2">
    <name type="scientific">Saprolegnia diclina (strain VS20)</name>
    <dbReference type="NCBI Taxonomy" id="1156394"/>
    <lineage>
        <taxon>Eukaryota</taxon>
        <taxon>Sar</taxon>
        <taxon>Stramenopiles</taxon>
        <taxon>Oomycota</taxon>
        <taxon>Saprolegniomycetes</taxon>
        <taxon>Saprolegniales</taxon>
        <taxon>Saprolegniaceae</taxon>
        <taxon>Saprolegnia</taxon>
    </lineage>
</organism>
<evidence type="ECO:0000313" key="1">
    <source>
        <dbReference type="EMBL" id="EQC35181.1"/>
    </source>
</evidence>
<dbReference type="RefSeq" id="XP_008611465.1">
    <property type="nucleotide sequence ID" value="XM_008613243.1"/>
</dbReference>
<dbReference type="OrthoDB" id="73204at2759"/>
<dbReference type="EMBL" id="JH767152">
    <property type="protein sequence ID" value="EQC35181.1"/>
    <property type="molecule type" value="Genomic_DNA"/>
</dbReference>
<dbReference type="AlphaFoldDB" id="T0QKD2"/>
<reference evidence="1 2" key="1">
    <citation type="submission" date="2012-04" db="EMBL/GenBank/DDBJ databases">
        <title>The Genome Sequence of Saprolegnia declina VS20.</title>
        <authorList>
            <consortium name="The Broad Institute Genome Sequencing Platform"/>
            <person name="Russ C."/>
            <person name="Nusbaum C."/>
            <person name="Tyler B."/>
            <person name="van West P."/>
            <person name="Dieguez-Uribeondo J."/>
            <person name="de Bruijn I."/>
            <person name="Tripathy S."/>
            <person name="Jiang R."/>
            <person name="Young S.K."/>
            <person name="Zeng Q."/>
            <person name="Gargeya S."/>
            <person name="Fitzgerald M."/>
            <person name="Haas B."/>
            <person name="Abouelleil A."/>
            <person name="Alvarado L."/>
            <person name="Arachchi H.M."/>
            <person name="Berlin A."/>
            <person name="Chapman S.B."/>
            <person name="Goldberg J."/>
            <person name="Griggs A."/>
            <person name="Gujja S."/>
            <person name="Hansen M."/>
            <person name="Howarth C."/>
            <person name="Imamovic A."/>
            <person name="Larimer J."/>
            <person name="McCowen C."/>
            <person name="Montmayeur A."/>
            <person name="Murphy C."/>
            <person name="Neiman D."/>
            <person name="Pearson M."/>
            <person name="Priest M."/>
            <person name="Roberts A."/>
            <person name="Saif S."/>
            <person name="Shea T."/>
            <person name="Sisk P."/>
            <person name="Sykes S."/>
            <person name="Wortman J."/>
            <person name="Nusbaum C."/>
            <person name="Birren B."/>
        </authorList>
    </citation>
    <scope>NUCLEOTIDE SEQUENCE [LARGE SCALE GENOMIC DNA]</scope>
    <source>
        <strain evidence="1 2">VS20</strain>
    </source>
</reference>
<gene>
    <name evidence="1" type="ORF">SDRG_07411</name>
</gene>
<dbReference type="Proteomes" id="UP000030762">
    <property type="component" value="Unassembled WGS sequence"/>
</dbReference>
<name>T0QKD2_SAPDV</name>
<dbReference type="OMA" id="LMAHKET"/>
<evidence type="ECO:0000313" key="2">
    <source>
        <dbReference type="Proteomes" id="UP000030762"/>
    </source>
</evidence>
<sequence length="165" mass="18469">MSSIFEVEQLQAKYNLPPRKIYELHARFQAAIKGDMRDPNVNTTILTALLRSCIEPNTTEPSFSRFVEHYTLFSSDKLPDKLQAIHQWLLLMAHKETPTSMNDLSPSDLRGILAPYSSDPALLSLQINDMLPTTESTGLSAAAFASYVTTRRPVPELATMLSQTK</sequence>